<protein>
    <submittedName>
        <fullName evidence="3">Uncharacterized protein</fullName>
    </submittedName>
</protein>
<gene>
    <name evidence="3" type="ORF">FIBSPDRAFT_872575</name>
</gene>
<evidence type="ECO:0000313" key="3">
    <source>
        <dbReference type="EMBL" id="KZP10486.1"/>
    </source>
</evidence>
<dbReference type="PANTHER" id="PTHR42024">
    <property type="entry name" value="AMINO ACID PERMEASE_ SLC12A DOMAIN-CONTAINING PROTEIN"/>
    <property type="match status" value="1"/>
</dbReference>
<keyword evidence="2" id="KW-1133">Transmembrane helix</keyword>
<proteinExistence type="predicted"/>
<keyword evidence="2" id="KW-0812">Transmembrane</keyword>
<keyword evidence="4" id="KW-1185">Reference proteome</keyword>
<dbReference type="AlphaFoldDB" id="A0A165ZE04"/>
<evidence type="ECO:0000256" key="1">
    <source>
        <dbReference type="SAM" id="MobiDB-lite"/>
    </source>
</evidence>
<feature type="transmembrane region" description="Helical" evidence="2">
    <location>
        <begin position="65"/>
        <end position="84"/>
    </location>
</feature>
<feature type="transmembrane region" description="Helical" evidence="2">
    <location>
        <begin position="115"/>
        <end position="133"/>
    </location>
</feature>
<feature type="transmembrane region" description="Helical" evidence="2">
    <location>
        <begin position="139"/>
        <end position="162"/>
    </location>
</feature>
<accession>A0A165ZE04</accession>
<sequence length="307" mass="34271">MDRAPSLSSSTGTSQADLSSGPPPINYSLRNRKKAIIIGCSIILVDSCILPIFLFYVLWFSKLSHSNAFNILSSVFGIPTLLQWGKRMWYLCKKDSDCRPIGGEKWRVDAFQISFTIDILLITLQIVCAVAPLQPIVPLFNMITETLLFLIGAQLIMHFFLFNLDATQRFRISSAPAGGFWRPGVYTLVEDIVAVDGGGGRRFREEWNARYEASPLFRRMLNRLDAFWGFGAVTLAGAVTAMVWTIPAADVYWAGWLLPFVWGAGWAGLTGVYVRRCLEEEHAGWKMGAMREAGLSMSESMTRPVPV</sequence>
<dbReference type="PANTHER" id="PTHR42024:SF1">
    <property type="entry name" value="AMINO ACID PERMEASE_ SLC12A DOMAIN-CONTAINING PROTEIN"/>
    <property type="match status" value="1"/>
</dbReference>
<feature type="transmembrane region" description="Helical" evidence="2">
    <location>
        <begin position="226"/>
        <end position="246"/>
    </location>
</feature>
<evidence type="ECO:0000256" key="2">
    <source>
        <dbReference type="SAM" id="Phobius"/>
    </source>
</evidence>
<feature type="transmembrane region" description="Helical" evidence="2">
    <location>
        <begin position="252"/>
        <end position="274"/>
    </location>
</feature>
<dbReference type="Proteomes" id="UP000076532">
    <property type="component" value="Unassembled WGS sequence"/>
</dbReference>
<organism evidence="3 4">
    <name type="scientific">Athelia psychrophila</name>
    <dbReference type="NCBI Taxonomy" id="1759441"/>
    <lineage>
        <taxon>Eukaryota</taxon>
        <taxon>Fungi</taxon>
        <taxon>Dikarya</taxon>
        <taxon>Basidiomycota</taxon>
        <taxon>Agaricomycotina</taxon>
        <taxon>Agaricomycetes</taxon>
        <taxon>Agaricomycetidae</taxon>
        <taxon>Atheliales</taxon>
        <taxon>Atheliaceae</taxon>
        <taxon>Athelia</taxon>
    </lineage>
</organism>
<dbReference type="EMBL" id="KV417679">
    <property type="protein sequence ID" value="KZP10486.1"/>
    <property type="molecule type" value="Genomic_DNA"/>
</dbReference>
<name>A0A165ZE04_9AGAM</name>
<dbReference type="STRING" id="436010.A0A165ZE04"/>
<reference evidence="3 4" key="1">
    <citation type="journal article" date="2016" name="Mol. Biol. Evol.">
        <title>Comparative Genomics of Early-Diverging Mushroom-Forming Fungi Provides Insights into the Origins of Lignocellulose Decay Capabilities.</title>
        <authorList>
            <person name="Nagy L.G."/>
            <person name="Riley R."/>
            <person name="Tritt A."/>
            <person name="Adam C."/>
            <person name="Daum C."/>
            <person name="Floudas D."/>
            <person name="Sun H."/>
            <person name="Yadav J.S."/>
            <person name="Pangilinan J."/>
            <person name="Larsson K.H."/>
            <person name="Matsuura K."/>
            <person name="Barry K."/>
            <person name="Labutti K."/>
            <person name="Kuo R."/>
            <person name="Ohm R.A."/>
            <person name="Bhattacharya S.S."/>
            <person name="Shirouzu T."/>
            <person name="Yoshinaga Y."/>
            <person name="Martin F.M."/>
            <person name="Grigoriev I.V."/>
            <person name="Hibbett D.S."/>
        </authorList>
    </citation>
    <scope>NUCLEOTIDE SEQUENCE [LARGE SCALE GENOMIC DNA]</scope>
    <source>
        <strain evidence="3 4">CBS 109695</strain>
    </source>
</reference>
<feature type="region of interest" description="Disordered" evidence="1">
    <location>
        <begin position="1"/>
        <end position="21"/>
    </location>
</feature>
<feature type="compositionally biased region" description="Polar residues" evidence="1">
    <location>
        <begin position="1"/>
        <end position="18"/>
    </location>
</feature>
<keyword evidence="2" id="KW-0472">Membrane</keyword>
<evidence type="ECO:0000313" key="4">
    <source>
        <dbReference type="Proteomes" id="UP000076532"/>
    </source>
</evidence>
<feature type="transmembrane region" description="Helical" evidence="2">
    <location>
        <begin position="35"/>
        <end position="59"/>
    </location>
</feature>
<dbReference type="OrthoDB" id="4838853at2759"/>